<dbReference type="InterPro" id="IPR036188">
    <property type="entry name" value="FAD/NAD-bd_sf"/>
</dbReference>
<reference evidence="2" key="1">
    <citation type="journal article" date="2019" name="Int. J. Syst. Evol. Microbiol.">
        <title>The Global Catalogue of Microorganisms (GCM) 10K type strain sequencing project: providing services to taxonomists for standard genome sequencing and annotation.</title>
        <authorList>
            <consortium name="The Broad Institute Genomics Platform"/>
            <consortium name="The Broad Institute Genome Sequencing Center for Infectious Disease"/>
            <person name="Wu L."/>
            <person name="Ma J."/>
        </authorList>
    </citation>
    <scope>NUCLEOTIDE SEQUENCE [LARGE SCALE GENOMIC DNA]</scope>
    <source>
        <strain evidence="2">KCTC 33522</strain>
    </source>
</reference>
<name>A0ABW5Y2T7_9BACL</name>
<dbReference type="Proteomes" id="UP001597568">
    <property type="component" value="Unassembled WGS sequence"/>
</dbReference>
<dbReference type="EMBL" id="JBHUOR010000123">
    <property type="protein sequence ID" value="MFD2869636.1"/>
    <property type="molecule type" value="Genomic_DNA"/>
</dbReference>
<evidence type="ECO:0000313" key="1">
    <source>
        <dbReference type="EMBL" id="MFD2869636.1"/>
    </source>
</evidence>
<dbReference type="RefSeq" id="WP_380148280.1">
    <property type="nucleotide sequence ID" value="NZ_JBHUOR010000123.1"/>
</dbReference>
<keyword evidence="2" id="KW-1185">Reference proteome</keyword>
<sequence>MIGEIFYENYPGGSGLMLGAVYGKIAGENAAKYVAAAMKLNS</sequence>
<protein>
    <submittedName>
        <fullName evidence="1">Uncharacterized protein</fullName>
    </submittedName>
</protein>
<evidence type="ECO:0000313" key="2">
    <source>
        <dbReference type="Proteomes" id="UP001597568"/>
    </source>
</evidence>
<accession>A0ABW5Y2T7</accession>
<comment type="caution">
    <text evidence="1">The sequence shown here is derived from an EMBL/GenBank/DDBJ whole genome shotgun (WGS) entry which is preliminary data.</text>
</comment>
<dbReference type="Gene3D" id="3.50.50.60">
    <property type="entry name" value="FAD/NAD(P)-binding domain"/>
    <property type="match status" value="1"/>
</dbReference>
<gene>
    <name evidence="1" type="ORF">ACFSY7_14160</name>
</gene>
<organism evidence="1 2">
    <name type="scientific">Kurthia populi</name>
    <dbReference type="NCBI Taxonomy" id="1562132"/>
    <lineage>
        <taxon>Bacteria</taxon>
        <taxon>Bacillati</taxon>
        <taxon>Bacillota</taxon>
        <taxon>Bacilli</taxon>
        <taxon>Bacillales</taxon>
        <taxon>Caryophanaceae</taxon>
        <taxon>Kurthia</taxon>
    </lineage>
</organism>
<proteinExistence type="predicted"/>